<feature type="compositionally biased region" description="Low complexity" evidence="1">
    <location>
        <begin position="63"/>
        <end position="72"/>
    </location>
</feature>
<dbReference type="RefSeq" id="WP_245774406.1">
    <property type="nucleotide sequence ID" value="NZ_FOTW01000025.1"/>
</dbReference>
<protein>
    <recommendedName>
        <fullName evidence="3">DUF4124 domain-containing protein</fullName>
    </recommendedName>
</protein>
<feature type="region of interest" description="Disordered" evidence="1">
    <location>
        <begin position="55"/>
        <end position="106"/>
    </location>
</feature>
<feature type="domain" description="DUF4124" evidence="3">
    <location>
        <begin position="21"/>
        <end position="72"/>
    </location>
</feature>
<name>A0A1I4S9I6_9BURK</name>
<feature type="compositionally biased region" description="Basic and acidic residues" evidence="1">
    <location>
        <begin position="80"/>
        <end position="106"/>
    </location>
</feature>
<dbReference type="Pfam" id="PF13511">
    <property type="entry name" value="DUF4124"/>
    <property type="match status" value="1"/>
</dbReference>
<feature type="signal peptide" evidence="2">
    <location>
        <begin position="1"/>
        <end position="30"/>
    </location>
</feature>
<proteinExistence type="predicted"/>
<evidence type="ECO:0000256" key="2">
    <source>
        <dbReference type="SAM" id="SignalP"/>
    </source>
</evidence>
<evidence type="ECO:0000259" key="3">
    <source>
        <dbReference type="Pfam" id="PF13511"/>
    </source>
</evidence>
<dbReference type="EMBL" id="FOTW01000025">
    <property type="protein sequence ID" value="SFM60960.1"/>
    <property type="molecule type" value="Genomic_DNA"/>
</dbReference>
<evidence type="ECO:0000256" key="1">
    <source>
        <dbReference type="SAM" id="MobiDB-lite"/>
    </source>
</evidence>
<evidence type="ECO:0000313" key="5">
    <source>
        <dbReference type="Proteomes" id="UP000199470"/>
    </source>
</evidence>
<feature type="chain" id="PRO_5011481895" description="DUF4124 domain-containing protein" evidence="2">
    <location>
        <begin position="31"/>
        <end position="155"/>
    </location>
</feature>
<keyword evidence="5" id="KW-1185">Reference proteome</keyword>
<organism evidence="4 5">
    <name type="scientific">Rugamonas rubra</name>
    <dbReference type="NCBI Taxonomy" id="758825"/>
    <lineage>
        <taxon>Bacteria</taxon>
        <taxon>Pseudomonadati</taxon>
        <taxon>Pseudomonadota</taxon>
        <taxon>Betaproteobacteria</taxon>
        <taxon>Burkholderiales</taxon>
        <taxon>Oxalobacteraceae</taxon>
        <taxon>Telluria group</taxon>
        <taxon>Rugamonas</taxon>
    </lineage>
</organism>
<dbReference type="Proteomes" id="UP000199470">
    <property type="component" value="Unassembled WGS sequence"/>
</dbReference>
<dbReference type="AlphaFoldDB" id="A0A1I4S9I6"/>
<gene>
    <name evidence="4" type="ORF">SAMN02982985_04684</name>
</gene>
<sequence length="155" mass="16595">MLSTLRPAMRSTLRALLALTLCGAAATAGAQTVYKCTVDGKVTYTETPCQNGTSTVLAPPAAPTQSPAAAAAELTRQQRLSKELEQDRHRAEAKDARDMDRVARAADARQAKCNKLKLNKKWADDDLKGAPIGRVESAQRKARHAAEQLKLGCPG</sequence>
<dbReference type="InterPro" id="IPR025392">
    <property type="entry name" value="DUF4124"/>
</dbReference>
<dbReference type="STRING" id="758825.SAMN02982985_04684"/>
<keyword evidence="2" id="KW-0732">Signal</keyword>
<accession>A0A1I4S9I6</accession>
<reference evidence="4 5" key="1">
    <citation type="submission" date="2016-10" db="EMBL/GenBank/DDBJ databases">
        <authorList>
            <person name="de Groot N.N."/>
        </authorList>
    </citation>
    <scope>NUCLEOTIDE SEQUENCE [LARGE SCALE GENOMIC DNA]</scope>
    <source>
        <strain evidence="4 5">ATCC 43154</strain>
    </source>
</reference>
<evidence type="ECO:0000313" key="4">
    <source>
        <dbReference type="EMBL" id="SFM60960.1"/>
    </source>
</evidence>